<dbReference type="Pfam" id="PF13175">
    <property type="entry name" value="AAA_15"/>
    <property type="match status" value="1"/>
</dbReference>
<dbReference type="GO" id="GO:0016887">
    <property type="term" value="F:ATP hydrolysis activity"/>
    <property type="evidence" value="ECO:0007669"/>
    <property type="project" value="InterPro"/>
</dbReference>
<proteinExistence type="predicted"/>
<dbReference type="PANTHER" id="PTHR43581">
    <property type="entry name" value="ATP/GTP PHOSPHATASE"/>
    <property type="match status" value="1"/>
</dbReference>
<dbReference type="Gene3D" id="3.40.50.300">
    <property type="entry name" value="P-loop containing nucleotide triphosphate hydrolases"/>
    <property type="match status" value="1"/>
</dbReference>
<organism evidence="3 4">
    <name type="scientific">Photobacterium damselae</name>
    <dbReference type="NCBI Taxonomy" id="38293"/>
    <lineage>
        <taxon>Bacteria</taxon>
        <taxon>Pseudomonadati</taxon>
        <taxon>Pseudomonadota</taxon>
        <taxon>Gammaproteobacteria</taxon>
        <taxon>Vibrionales</taxon>
        <taxon>Vibrionaceae</taxon>
        <taxon>Photobacterium</taxon>
    </lineage>
</organism>
<feature type="domain" description="Endonuclease GajA/Old nuclease/RecF-like AAA" evidence="1">
    <location>
        <begin position="1"/>
        <end position="143"/>
    </location>
</feature>
<evidence type="ECO:0000313" key="3">
    <source>
        <dbReference type="EMBL" id="SPY28346.1"/>
    </source>
</evidence>
<dbReference type="OrthoDB" id="9815944at2"/>
<keyword evidence="3" id="KW-0547">Nucleotide-binding</keyword>
<dbReference type="RefSeq" id="WP_005299149.1">
    <property type="nucleotide sequence ID" value="NZ_PYOG01000030.1"/>
</dbReference>
<dbReference type="AlphaFoldDB" id="A0A2T3QBB0"/>
<dbReference type="GO" id="GO:0005524">
    <property type="term" value="F:ATP binding"/>
    <property type="evidence" value="ECO:0007669"/>
    <property type="project" value="UniProtKB-KW"/>
</dbReference>
<accession>A0A2T3QBB0</accession>
<feature type="domain" description="ATPase AAA-type core" evidence="2">
    <location>
        <begin position="298"/>
        <end position="344"/>
    </location>
</feature>
<evidence type="ECO:0000313" key="4">
    <source>
        <dbReference type="Proteomes" id="UP000251647"/>
    </source>
</evidence>
<dbReference type="Proteomes" id="UP000251647">
    <property type="component" value="Unassembled WGS sequence"/>
</dbReference>
<dbReference type="InterPro" id="IPR041685">
    <property type="entry name" value="AAA_GajA/Old/RecF-like"/>
</dbReference>
<dbReference type="PANTHER" id="PTHR43581:SF4">
    <property type="entry name" value="ATP_GTP PHOSPHATASE"/>
    <property type="match status" value="1"/>
</dbReference>
<evidence type="ECO:0000259" key="2">
    <source>
        <dbReference type="Pfam" id="PF13304"/>
    </source>
</evidence>
<dbReference type="InterPro" id="IPR027417">
    <property type="entry name" value="P-loop_NTPase"/>
</dbReference>
<gene>
    <name evidence="3" type="ORF">NCTC11647_01435</name>
</gene>
<name>A0A2T3QBB0_PHODM</name>
<dbReference type="EMBL" id="UATL01000001">
    <property type="protein sequence ID" value="SPY28346.1"/>
    <property type="molecule type" value="Genomic_DNA"/>
</dbReference>
<dbReference type="InterPro" id="IPR051396">
    <property type="entry name" value="Bact_Antivir_Def_Nuclease"/>
</dbReference>
<keyword evidence="3" id="KW-0067">ATP-binding</keyword>
<sequence>MKISKINVKNFKKIRNLDLDIPADNRVICFVGENGANKSSLLSALYANLRQTSGVTSPSDGQDRYVDNLNHVSTSVSADERFSLLSLSLSENDAVIKSDRAIVPSLEDLSEENKQLLRTTFNIFYSEDIKFLLGQSNFRNLDSYNPDLVRQNVVLFRPFNRTETPTWERESLSENQDVVATGHNIIGKRKFPMRVASGIEKTNSYFLDVVLDHLIDSSNNSDTTYSLFNNFREILSTIEPAANGTFVVQEFPNKCISFPNVPELASLSAGQSDWFVTAINILIQMKELARNIAPELIRNVGGIVFIDEMDMNYHPSFQERVLPWFLDFFPNIQFIITTHSPYLIRSLGENSLVVKLPSGEVLDDDFSYYDINEVALKVFGQDQGFSPIVKDKLVELKRALNESNNVVARAIYDQLITKSESLDRELNKIVMTVADEEFIGGLQ</sequence>
<dbReference type="Pfam" id="PF13304">
    <property type="entry name" value="AAA_21"/>
    <property type="match status" value="1"/>
</dbReference>
<dbReference type="InterPro" id="IPR003959">
    <property type="entry name" value="ATPase_AAA_core"/>
</dbReference>
<dbReference type="SUPFAM" id="SSF52540">
    <property type="entry name" value="P-loop containing nucleoside triphosphate hydrolases"/>
    <property type="match status" value="1"/>
</dbReference>
<reference evidence="3 4" key="1">
    <citation type="submission" date="2018-06" db="EMBL/GenBank/DDBJ databases">
        <authorList>
            <consortium name="Pathogen Informatics"/>
            <person name="Doyle S."/>
        </authorList>
    </citation>
    <scope>NUCLEOTIDE SEQUENCE [LARGE SCALE GENOMIC DNA]</scope>
    <source>
        <strain evidence="3 4">NCTC11647</strain>
    </source>
</reference>
<protein>
    <submittedName>
        <fullName evidence="3">Predicted ATP-binding protein involved in virulence</fullName>
    </submittedName>
</protein>
<evidence type="ECO:0000259" key="1">
    <source>
        <dbReference type="Pfam" id="PF13175"/>
    </source>
</evidence>